<evidence type="ECO:0000313" key="2">
    <source>
        <dbReference type="Proteomes" id="UP000887565"/>
    </source>
</evidence>
<feature type="compositionally biased region" description="Basic and acidic residues" evidence="1">
    <location>
        <begin position="7"/>
        <end position="32"/>
    </location>
</feature>
<reference evidence="3" key="1">
    <citation type="submission" date="2022-11" db="UniProtKB">
        <authorList>
            <consortium name="WormBaseParasite"/>
        </authorList>
    </citation>
    <scope>IDENTIFICATION</scope>
</reference>
<sequence>MGLKRKASGDDKLKPDKYQHMDAKSPDGIGAKDVKTKAKIKAGMKAKPEAKARGGTTDEGFMEAIEAAGSSSNQPHNFGPRFIFLYIILLIS</sequence>
<dbReference type="WBParaSite" id="nRc.2.0.1.t21325-RA">
    <property type="protein sequence ID" value="nRc.2.0.1.t21325-RA"/>
    <property type="gene ID" value="nRc.2.0.1.g21325"/>
</dbReference>
<evidence type="ECO:0000313" key="3">
    <source>
        <dbReference type="WBParaSite" id="nRc.2.0.1.t21325-RA"/>
    </source>
</evidence>
<dbReference type="Proteomes" id="UP000887565">
    <property type="component" value="Unplaced"/>
</dbReference>
<organism evidence="2 3">
    <name type="scientific">Romanomermis culicivorax</name>
    <name type="common">Nematode worm</name>
    <dbReference type="NCBI Taxonomy" id="13658"/>
    <lineage>
        <taxon>Eukaryota</taxon>
        <taxon>Metazoa</taxon>
        <taxon>Ecdysozoa</taxon>
        <taxon>Nematoda</taxon>
        <taxon>Enoplea</taxon>
        <taxon>Dorylaimia</taxon>
        <taxon>Mermithida</taxon>
        <taxon>Mermithoidea</taxon>
        <taxon>Mermithidae</taxon>
        <taxon>Romanomermis</taxon>
    </lineage>
</organism>
<feature type="region of interest" description="Disordered" evidence="1">
    <location>
        <begin position="1"/>
        <end position="32"/>
    </location>
</feature>
<dbReference type="AlphaFoldDB" id="A0A915J5A5"/>
<evidence type="ECO:0000256" key="1">
    <source>
        <dbReference type="SAM" id="MobiDB-lite"/>
    </source>
</evidence>
<proteinExistence type="predicted"/>
<protein>
    <submittedName>
        <fullName evidence="3">Uncharacterized protein</fullName>
    </submittedName>
</protein>
<keyword evidence="2" id="KW-1185">Reference proteome</keyword>
<name>A0A915J5A5_ROMCU</name>
<accession>A0A915J5A5</accession>